<evidence type="ECO:0000313" key="3">
    <source>
        <dbReference type="EMBL" id="VDM32910.1"/>
    </source>
</evidence>
<dbReference type="Proteomes" id="UP000274429">
    <property type="component" value="Unassembled WGS sequence"/>
</dbReference>
<dbReference type="PROSITE" id="PS50003">
    <property type="entry name" value="PH_DOMAIN"/>
    <property type="match status" value="1"/>
</dbReference>
<feature type="region of interest" description="Disordered" evidence="1">
    <location>
        <begin position="496"/>
        <end position="518"/>
    </location>
</feature>
<dbReference type="InterPro" id="IPR011993">
    <property type="entry name" value="PH-like_dom_sf"/>
</dbReference>
<dbReference type="SMART" id="SM00233">
    <property type="entry name" value="PH"/>
    <property type="match status" value="1"/>
</dbReference>
<gene>
    <name evidence="3" type="ORF">TTAC_LOCUS8370</name>
</gene>
<feature type="compositionally biased region" description="Low complexity" evidence="1">
    <location>
        <begin position="56"/>
        <end position="68"/>
    </location>
</feature>
<protein>
    <submittedName>
        <fullName evidence="5">PH domain-containing protein</fullName>
    </submittedName>
</protein>
<evidence type="ECO:0000256" key="1">
    <source>
        <dbReference type="SAM" id="MobiDB-lite"/>
    </source>
</evidence>
<dbReference type="EMBL" id="UYWX01020492">
    <property type="protein sequence ID" value="VDM32910.1"/>
    <property type="molecule type" value="Genomic_DNA"/>
</dbReference>
<feature type="compositionally biased region" description="Polar residues" evidence="1">
    <location>
        <begin position="43"/>
        <end position="55"/>
    </location>
</feature>
<dbReference type="STRING" id="6205.A0A0R3X4N7"/>
<reference evidence="3 4" key="2">
    <citation type="submission" date="2018-11" db="EMBL/GenBank/DDBJ databases">
        <authorList>
            <consortium name="Pathogen Informatics"/>
        </authorList>
    </citation>
    <scope>NUCLEOTIDE SEQUENCE [LARGE SCALE GENOMIC DNA]</scope>
</reference>
<accession>A0A0R3X4N7</accession>
<sequence length="640" mass="70097">MFSLSVNTFQPGWFVAKFYSLGGHDATQRQVLDGFLQCGNSSKISPSQNASTQVTSSSPSIPEYPSSSSSLSVAIQRNFGNVEKIRSREVVDSNLHERVGVCIVRSHSASQELCRAYAKSQQTATFLVYTRNHWYLCRQRPGCSPKMICEITRMMFNSGTQVREDEITSLKDAEIQTVGNFEEVMLDYKRSKIKRMQNRACGDDSSCTTVVTVEDVVEEDVEACEVTVEIDQRPRLSRMSFTASETLDQITTDSVFSTKWMRGKKLNKNLVTKALPSSYVGQPNGRIMSTVLKEGSLEKWSDGKKSFHSAYAKLLSNGYFQWFDSVNSSSPKRSIDIRVPCKPSVFSESDIERSFGVPHEAHQGTAVSFFRCSSQAEMASWMDSVNRLLFGNMGANSGIVPQQTVPVQSGPYQSYGPPSGFYSPQSAVAPPPLPPGVAIILSSSTYPLSPQYREFTQPLNSLSSYLQTVPNLSLPDYPGPTQFPPYTQPPMAPPMGAPYSAPQPMQPPLGAPYGAYPNSNQPAAGPSYNYYPTPQQPMPSQQQQQQQQVFYDKNGKPYTIVYKDGKPKKKKWKKAALGLAAGAATGYVAGKMFGGLGRALGYGLGGWGGGWGRPYCGGGFGRWGSWSSLSSFSSSGGWSS</sequence>
<name>A0A0R3X4N7_HYDTA</name>
<dbReference type="AlphaFoldDB" id="A0A0R3X4N7"/>
<evidence type="ECO:0000259" key="2">
    <source>
        <dbReference type="PROSITE" id="PS50003"/>
    </source>
</evidence>
<dbReference type="SUPFAM" id="SSF50729">
    <property type="entry name" value="PH domain-like"/>
    <property type="match status" value="1"/>
</dbReference>
<reference evidence="5" key="1">
    <citation type="submission" date="2017-02" db="UniProtKB">
        <authorList>
            <consortium name="WormBaseParasite"/>
        </authorList>
    </citation>
    <scope>IDENTIFICATION</scope>
</reference>
<dbReference type="InterPro" id="IPR001849">
    <property type="entry name" value="PH_domain"/>
</dbReference>
<feature type="region of interest" description="Disordered" evidence="1">
    <location>
        <begin position="43"/>
        <end position="68"/>
    </location>
</feature>
<evidence type="ECO:0000313" key="4">
    <source>
        <dbReference type="Proteomes" id="UP000274429"/>
    </source>
</evidence>
<evidence type="ECO:0000313" key="5">
    <source>
        <dbReference type="WBParaSite" id="TTAC_0000838501-mRNA-1"/>
    </source>
</evidence>
<dbReference type="CDD" id="cd00821">
    <property type="entry name" value="PH"/>
    <property type="match status" value="1"/>
</dbReference>
<proteinExistence type="predicted"/>
<organism evidence="5">
    <name type="scientific">Hydatigena taeniaeformis</name>
    <name type="common">Feline tapeworm</name>
    <name type="synonym">Taenia taeniaeformis</name>
    <dbReference type="NCBI Taxonomy" id="6205"/>
    <lineage>
        <taxon>Eukaryota</taxon>
        <taxon>Metazoa</taxon>
        <taxon>Spiralia</taxon>
        <taxon>Lophotrochozoa</taxon>
        <taxon>Platyhelminthes</taxon>
        <taxon>Cestoda</taxon>
        <taxon>Eucestoda</taxon>
        <taxon>Cyclophyllidea</taxon>
        <taxon>Taeniidae</taxon>
        <taxon>Hydatigera</taxon>
    </lineage>
</organism>
<feature type="domain" description="PH" evidence="2">
    <location>
        <begin position="290"/>
        <end position="390"/>
    </location>
</feature>
<dbReference type="Pfam" id="PF00169">
    <property type="entry name" value="PH"/>
    <property type="match status" value="1"/>
</dbReference>
<keyword evidence="4" id="KW-1185">Reference proteome</keyword>
<dbReference type="OrthoDB" id="6273172at2759"/>
<dbReference type="WBParaSite" id="TTAC_0000838501-mRNA-1">
    <property type="protein sequence ID" value="TTAC_0000838501-mRNA-1"/>
    <property type="gene ID" value="TTAC_0000838501"/>
</dbReference>
<dbReference type="Gene3D" id="2.30.29.30">
    <property type="entry name" value="Pleckstrin-homology domain (PH domain)/Phosphotyrosine-binding domain (PTB)"/>
    <property type="match status" value="1"/>
</dbReference>